<accession>A0A7V0Z6C4</accession>
<sequence>MEKRGDFAEALNYYEKAYIIFEDVRDKENALRSLHQMAIARMLSGDLQECLKDFNNVAELSAKYGDRMMESLALGSLGEVYGRMWQLDKAYDKFLQSLSIAQMVGEPQQKIVLNINIGDVHFYQGSLKQAIEYHNKAIEIATQIQDPFNEALARRSLGWDFYYWADYIKARDEFETSKNIFQKIGDKRNSIISMLVQMAIDIKLGNIEETDYTVKDIEQKARAMNDLEIVSLTLDIRTDAFLYKGDYETAAKILIELLEITKQIKNKRGFAWANAKIGDTILRKARSLSQNDKNILFEVSKYIEQSLALARELGDRILELYGYILNAEILLRNSDFKNSLNVLIKGIELTNQCGAREFYARTLLLMSQIYERFGDNKESKDYLLKHKKLVNEITKDLNNLEKRIITIEYLIGYFK</sequence>
<dbReference type="InterPro" id="IPR052386">
    <property type="entry name" value="GPSM"/>
</dbReference>
<dbReference type="InterPro" id="IPR019734">
    <property type="entry name" value="TPR_rpt"/>
</dbReference>
<dbReference type="PANTHER" id="PTHR45954:SF1">
    <property type="entry name" value="LD33695P"/>
    <property type="match status" value="1"/>
</dbReference>
<evidence type="ECO:0000256" key="3">
    <source>
        <dbReference type="ARBA" id="ARBA00022737"/>
    </source>
</evidence>
<dbReference type="GO" id="GO:0005092">
    <property type="term" value="F:GDP-dissociation inhibitor activity"/>
    <property type="evidence" value="ECO:0007669"/>
    <property type="project" value="TreeGrafter"/>
</dbReference>
<keyword evidence="3" id="KW-0677">Repeat</keyword>
<reference evidence="4" key="1">
    <citation type="journal article" date="2020" name="mSystems">
        <title>Genome- and Community-Level Interaction Insights into Carbon Utilization and Element Cycling Functions of Hydrothermarchaeota in Hydrothermal Sediment.</title>
        <authorList>
            <person name="Zhou Z."/>
            <person name="Liu Y."/>
            <person name="Xu W."/>
            <person name="Pan J."/>
            <person name="Luo Z.H."/>
            <person name="Li M."/>
        </authorList>
    </citation>
    <scope>NUCLEOTIDE SEQUENCE [LARGE SCALE GENOMIC DNA]</scope>
    <source>
        <strain evidence="4">SpSt-258</strain>
    </source>
</reference>
<dbReference type="GO" id="GO:0001965">
    <property type="term" value="F:G-protein alpha-subunit binding"/>
    <property type="evidence" value="ECO:0007669"/>
    <property type="project" value="TreeGrafter"/>
</dbReference>
<dbReference type="EMBL" id="DSKY01000020">
    <property type="protein sequence ID" value="HDY59486.1"/>
    <property type="molecule type" value="Genomic_DNA"/>
</dbReference>
<comment type="subcellular location">
    <subcellularLocation>
        <location evidence="1">Cytoplasm</location>
    </subcellularLocation>
</comment>
<gene>
    <name evidence="4" type="ORF">ENP86_08045</name>
</gene>
<dbReference type="SUPFAM" id="SSF48452">
    <property type="entry name" value="TPR-like"/>
    <property type="match status" value="2"/>
</dbReference>
<comment type="caution">
    <text evidence="4">The sequence shown here is derived from an EMBL/GenBank/DDBJ whole genome shotgun (WGS) entry which is preliminary data.</text>
</comment>
<organism evidence="4">
    <name type="scientific">candidate division WOR-3 bacterium</name>
    <dbReference type="NCBI Taxonomy" id="2052148"/>
    <lineage>
        <taxon>Bacteria</taxon>
        <taxon>Bacteria division WOR-3</taxon>
    </lineage>
</organism>
<dbReference type="PANTHER" id="PTHR45954">
    <property type="entry name" value="LD33695P"/>
    <property type="match status" value="1"/>
</dbReference>
<dbReference type="Pfam" id="PF13424">
    <property type="entry name" value="TPR_12"/>
    <property type="match status" value="1"/>
</dbReference>
<dbReference type="Gene3D" id="1.25.40.10">
    <property type="entry name" value="Tetratricopeptide repeat domain"/>
    <property type="match status" value="2"/>
</dbReference>
<dbReference type="SMART" id="SM00028">
    <property type="entry name" value="TPR"/>
    <property type="match status" value="4"/>
</dbReference>
<evidence type="ECO:0000256" key="1">
    <source>
        <dbReference type="ARBA" id="ARBA00004496"/>
    </source>
</evidence>
<proteinExistence type="predicted"/>
<dbReference type="GO" id="GO:0005938">
    <property type="term" value="C:cell cortex"/>
    <property type="evidence" value="ECO:0007669"/>
    <property type="project" value="TreeGrafter"/>
</dbReference>
<dbReference type="AlphaFoldDB" id="A0A7V0Z6C4"/>
<protein>
    <submittedName>
        <fullName evidence="4">Tetratricopeptide repeat protein</fullName>
    </submittedName>
</protein>
<evidence type="ECO:0000256" key="2">
    <source>
        <dbReference type="ARBA" id="ARBA00022490"/>
    </source>
</evidence>
<name>A0A7V0Z6C4_UNCW3</name>
<dbReference type="InterPro" id="IPR011990">
    <property type="entry name" value="TPR-like_helical_dom_sf"/>
</dbReference>
<evidence type="ECO:0000313" key="4">
    <source>
        <dbReference type="EMBL" id="HDY59486.1"/>
    </source>
</evidence>
<keyword evidence="2" id="KW-0963">Cytoplasm</keyword>